<protein>
    <submittedName>
        <fullName evidence="1">TIGR02444 family protein</fullName>
    </submittedName>
</protein>
<dbReference type="STRING" id="1123397.SAMN05660831_02235"/>
<evidence type="ECO:0000313" key="1">
    <source>
        <dbReference type="EMBL" id="SFD75244.1"/>
    </source>
</evidence>
<accession>A0A1I1UX24</accession>
<dbReference type="EMBL" id="FOMJ01000008">
    <property type="protein sequence ID" value="SFD75244.1"/>
    <property type="molecule type" value="Genomic_DNA"/>
</dbReference>
<dbReference type="Proteomes" id="UP000198611">
    <property type="component" value="Unassembled WGS sequence"/>
</dbReference>
<dbReference type="OrthoDB" id="5795846at2"/>
<dbReference type="RefSeq" id="WP_093428856.1">
    <property type="nucleotide sequence ID" value="NZ_FOMJ01000008.1"/>
</dbReference>
<evidence type="ECO:0000313" key="2">
    <source>
        <dbReference type="Proteomes" id="UP000198611"/>
    </source>
</evidence>
<dbReference type="Pfam" id="PF09523">
    <property type="entry name" value="DUF2390"/>
    <property type="match status" value="1"/>
</dbReference>
<dbReference type="InterPro" id="IPR012659">
    <property type="entry name" value="CHP02444"/>
</dbReference>
<reference evidence="1 2" key="1">
    <citation type="submission" date="2016-10" db="EMBL/GenBank/DDBJ databases">
        <authorList>
            <person name="de Groot N.N."/>
        </authorList>
    </citation>
    <scope>NUCLEOTIDE SEQUENCE [LARGE SCALE GENOMIC DNA]</scope>
    <source>
        <strain evidence="1 2">HL3</strain>
    </source>
</reference>
<keyword evidence="2" id="KW-1185">Reference proteome</keyword>
<gene>
    <name evidence="1" type="ORF">SAMN05660831_02235</name>
</gene>
<organism evidence="1 2">
    <name type="scientific">Thiohalospira halophila DSM 15071</name>
    <dbReference type="NCBI Taxonomy" id="1123397"/>
    <lineage>
        <taxon>Bacteria</taxon>
        <taxon>Pseudomonadati</taxon>
        <taxon>Pseudomonadota</taxon>
        <taxon>Gammaproteobacteria</taxon>
        <taxon>Thiohalospirales</taxon>
        <taxon>Thiohalospiraceae</taxon>
        <taxon>Thiohalospira</taxon>
    </lineage>
</organism>
<sequence length="159" mass="17648">MTDLSLPEFAKSLYARFGVREACLYLQDEAGCDVVLVLAGAWLGAQGRRLAPLEWRALEQEAAPWREVVVEPLRSVRRHLKEQSGEPAAGDLRERVQQAEIQAELHSLQWLEARLAEAGKAEDNALCRNLEAIVGAGMSAVMQRVFRAGVEDLRRSGLL</sequence>
<proteinExistence type="predicted"/>
<dbReference type="NCBIfam" id="TIGR02444">
    <property type="entry name" value="TIGR02444 family protein"/>
    <property type="match status" value="1"/>
</dbReference>
<dbReference type="AlphaFoldDB" id="A0A1I1UX24"/>
<name>A0A1I1UX24_9GAMM</name>